<reference evidence="2" key="1">
    <citation type="journal article" date="2023" name="Mol. Phylogenet. Evol.">
        <title>Genome-scale phylogeny and comparative genomics of the fungal order Sordariales.</title>
        <authorList>
            <person name="Hensen N."/>
            <person name="Bonometti L."/>
            <person name="Westerberg I."/>
            <person name="Brannstrom I.O."/>
            <person name="Guillou S."/>
            <person name="Cros-Aarteil S."/>
            <person name="Calhoun S."/>
            <person name="Haridas S."/>
            <person name="Kuo A."/>
            <person name="Mondo S."/>
            <person name="Pangilinan J."/>
            <person name="Riley R."/>
            <person name="LaButti K."/>
            <person name="Andreopoulos B."/>
            <person name="Lipzen A."/>
            <person name="Chen C."/>
            <person name="Yan M."/>
            <person name="Daum C."/>
            <person name="Ng V."/>
            <person name="Clum A."/>
            <person name="Steindorff A."/>
            <person name="Ohm R.A."/>
            <person name="Martin F."/>
            <person name="Silar P."/>
            <person name="Natvig D.O."/>
            <person name="Lalanne C."/>
            <person name="Gautier V."/>
            <person name="Ament-Velasquez S.L."/>
            <person name="Kruys A."/>
            <person name="Hutchinson M.I."/>
            <person name="Powell A.J."/>
            <person name="Barry K."/>
            <person name="Miller A.N."/>
            <person name="Grigoriev I.V."/>
            <person name="Debuchy R."/>
            <person name="Gladieux P."/>
            <person name="Hiltunen Thoren M."/>
            <person name="Johannesson H."/>
        </authorList>
    </citation>
    <scope>NUCLEOTIDE SEQUENCE</scope>
    <source>
        <strain evidence="2">CBS 626.80</strain>
    </source>
</reference>
<comment type="caution">
    <text evidence="2">The sequence shown here is derived from an EMBL/GenBank/DDBJ whole genome shotgun (WGS) entry which is preliminary data.</text>
</comment>
<gene>
    <name evidence="2" type="ORF">QBC32DRAFT_214071</name>
</gene>
<evidence type="ECO:0000313" key="3">
    <source>
        <dbReference type="Proteomes" id="UP001303222"/>
    </source>
</evidence>
<protein>
    <submittedName>
        <fullName evidence="2">Uncharacterized protein</fullName>
    </submittedName>
</protein>
<keyword evidence="3" id="KW-1185">Reference proteome</keyword>
<dbReference type="EMBL" id="MU859138">
    <property type="protein sequence ID" value="KAK3951832.1"/>
    <property type="molecule type" value="Genomic_DNA"/>
</dbReference>
<dbReference type="Proteomes" id="UP001303222">
    <property type="component" value="Unassembled WGS sequence"/>
</dbReference>
<feature type="region of interest" description="Disordered" evidence="1">
    <location>
        <begin position="59"/>
        <end position="78"/>
    </location>
</feature>
<reference evidence="2" key="2">
    <citation type="submission" date="2023-06" db="EMBL/GenBank/DDBJ databases">
        <authorList>
            <consortium name="Lawrence Berkeley National Laboratory"/>
            <person name="Mondo S.J."/>
            <person name="Hensen N."/>
            <person name="Bonometti L."/>
            <person name="Westerberg I."/>
            <person name="Brannstrom I.O."/>
            <person name="Guillou S."/>
            <person name="Cros-Aarteil S."/>
            <person name="Calhoun S."/>
            <person name="Haridas S."/>
            <person name="Kuo A."/>
            <person name="Pangilinan J."/>
            <person name="Riley R."/>
            <person name="Labutti K."/>
            <person name="Andreopoulos B."/>
            <person name="Lipzen A."/>
            <person name="Chen C."/>
            <person name="Yanf M."/>
            <person name="Daum C."/>
            <person name="Ng V."/>
            <person name="Clum A."/>
            <person name="Steindorff A."/>
            <person name="Ohm R."/>
            <person name="Martin F."/>
            <person name="Silar P."/>
            <person name="Natvig D."/>
            <person name="Lalanne C."/>
            <person name="Gautier V."/>
            <person name="Ament-Velasquez S.L."/>
            <person name="Kruys A."/>
            <person name="Hutchinson M.I."/>
            <person name="Powell A.J."/>
            <person name="Barry K."/>
            <person name="Miller A.N."/>
            <person name="Grigoriev I.V."/>
            <person name="Debuchy R."/>
            <person name="Gladieux P."/>
            <person name="Thoren M.H."/>
            <person name="Johannesson H."/>
        </authorList>
    </citation>
    <scope>NUCLEOTIDE SEQUENCE</scope>
    <source>
        <strain evidence="2">CBS 626.80</strain>
    </source>
</reference>
<feature type="region of interest" description="Disordered" evidence="1">
    <location>
        <begin position="123"/>
        <end position="147"/>
    </location>
</feature>
<feature type="region of interest" description="Disordered" evidence="1">
    <location>
        <begin position="1"/>
        <end position="27"/>
    </location>
</feature>
<dbReference type="AlphaFoldDB" id="A0AAN6NTL6"/>
<evidence type="ECO:0000313" key="2">
    <source>
        <dbReference type="EMBL" id="KAK3951832.1"/>
    </source>
</evidence>
<proteinExistence type="predicted"/>
<feature type="compositionally biased region" description="Basic and acidic residues" evidence="1">
    <location>
        <begin position="130"/>
        <end position="142"/>
    </location>
</feature>
<name>A0AAN6NTL6_9PEZI</name>
<organism evidence="2 3">
    <name type="scientific">Pseudoneurospora amorphoporcata</name>
    <dbReference type="NCBI Taxonomy" id="241081"/>
    <lineage>
        <taxon>Eukaryota</taxon>
        <taxon>Fungi</taxon>
        <taxon>Dikarya</taxon>
        <taxon>Ascomycota</taxon>
        <taxon>Pezizomycotina</taxon>
        <taxon>Sordariomycetes</taxon>
        <taxon>Sordariomycetidae</taxon>
        <taxon>Sordariales</taxon>
        <taxon>Sordariaceae</taxon>
        <taxon>Pseudoneurospora</taxon>
    </lineage>
</organism>
<feature type="region of interest" description="Disordered" evidence="1">
    <location>
        <begin position="87"/>
        <end position="106"/>
    </location>
</feature>
<accession>A0AAN6NTL6</accession>
<evidence type="ECO:0000256" key="1">
    <source>
        <dbReference type="SAM" id="MobiDB-lite"/>
    </source>
</evidence>
<sequence>MPAERTNPRRTRQATNSPPRPSLRRQDAVVHQTVYDHNGQAVDFGMYTDQVIAILNSLSGGRGQVQPPPRQAPRSARHAPYPVRGAARHQNLEDVDPPPLYTKLPGAGEATVDIAMLPAESLPEYEEAGSEERKEEGGDKESPSGGMSRGTYMYYSWILSKGMKSEWERSHKIQFNRARLRCDCLCEKILSVCCTDR</sequence>